<protein>
    <submittedName>
        <fullName evidence="2">Uncharacterized protein</fullName>
    </submittedName>
</protein>
<proteinExistence type="evidence at transcript level"/>
<organism evidence="2">
    <name type="scientific">Lotus japonicus</name>
    <name type="common">Lotus corniculatus var. japonicus</name>
    <dbReference type="NCBI Taxonomy" id="34305"/>
    <lineage>
        <taxon>Eukaryota</taxon>
        <taxon>Viridiplantae</taxon>
        <taxon>Streptophyta</taxon>
        <taxon>Embryophyta</taxon>
        <taxon>Tracheophyta</taxon>
        <taxon>Spermatophyta</taxon>
        <taxon>Magnoliopsida</taxon>
        <taxon>eudicotyledons</taxon>
        <taxon>Gunneridae</taxon>
        <taxon>Pentapetalae</taxon>
        <taxon>rosids</taxon>
        <taxon>fabids</taxon>
        <taxon>Fabales</taxon>
        <taxon>Fabaceae</taxon>
        <taxon>Papilionoideae</taxon>
        <taxon>50 kb inversion clade</taxon>
        <taxon>NPAAA clade</taxon>
        <taxon>Hologalegina</taxon>
        <taxon>robinioid clade</taxon>
        <taxon>Loteae</taxon>
        <taxon>Lotus</taxon>
    </lineage>
</organism>
<dbReference type="PANTHER" id="PTHR33984">
    <property type="entry name" value="OS02G0717600 PROTEIN"/>
    <property type="match status" value="1"/>
</dbReference>
<evidence type="ECO:0000313" key="2">
    <source>
        <dbReference type="EMBL" id="AFK41307.1"/>
    </source>
</evidence>
<reference evidence="2" key="1">
    <citation type="submission" date="2012-05" db="EMBL/GenBank/DDBJ databases">
        <authorList>
            <person name="Krishnakumar V."/>
            <person name="Cheung F."/>
            <person name="Xiao Y."/>
            <person name="Chan A."/>
            <person name="Moskal W.A."/>
            <person name="Town C.D."/>
        </authorList>
    </citation>
    <scope>NUCLEOTIDE SEQUENCE</scope>
</reference>
<evidence type="ECO:0000256" key="1">
    <source>
        <dbReference type="SAM" id="MobiDB-lite"/>
    </source>
</evidence>
<dbReference type="AlphaFoldDB" id="I3SM15"/>
<dbReference type="EMBL" id="BT141513">
    <property type="protein sequence ID" value="AFK41307.1"/>
    <property type="molecule type" value="mRNA"/>
</dbReference>
<dbReference type="PANTHER" id="PTHR33984:SF11">
    <property type="match status" value="1"/>
</dbReference>
<accession>I3SM15</accession>
<name>I3SM15_LOTJA</name>
<sequence>MVSSTGAIRCYDTVSLSQKLSLHRHTRVPIHLHVFLWDRALATSSGSSNRFRALSPSVLPSPPEVQVARHQDENQVLPLPSEASEPSDLSRLRLQRDTAGEASFRFHDFALSSNWV</sequence>
<feature type="region of interest" description="Disordered" evidence="1">
    <location>
        <begin position="70"/>
        <end position="91"/>
    </location>
</feature>